<keyword evidence="3" id="KW-0418">Kinase</keyword>
<reference evidence="3" key="1">
    <citation type="submission" date="2022-10" db="EMBL/GenBank/DDBJ databases">
        <title>Novel sulphate-reducing endosymbionts in the free-living metamonad Anaeramoeba.</title>
        <authorList>
            <person name="Jerlstrom-Hultqvist J."/>
            <person name="Cepicka I."/>
            <person name="Gallot-Lavallee L."/>
            <person name="Salas-Leiva D."/>
            <person name="Curtis B.A."/>
            <person name="Zahonova K."/>
            <person name="Pipaliya S."/>
            <person name="Dacks J."/>
            <person name="Roger A.J."/>
        </authorList>
    </citation>
    <scope>NUCLEOTIDE SEQUENCE</scope>
    <source>
        <strain evidence="3">BMAN</strain>
    </source>
</reference>
<feature type="domain" description="PAS" evidence="2">
    <location>
        <begin position="28"/>
        <end position="125"/>
    </location>
</feature>
<organism evidence="3 4">
    <name type="scientific">Anaeramoeba ignava</name>
    <name type="common">Anaerobic marine amoeba</name>
    <dbReference type="NCBI Taxonomy" id="1746090"/>
    <lineage>
        <taxon>Eukaryota</taxon>
        <taxon>Metamonada</taxon>
        <taxon>Anaeramoebidae</taxon>
        <taxon>Anaeramoeba</taxon>
    </lineage>
</organism>
<gene>
    <name evidence="3" type="ORF">M0811_06483</name>
</gene>
<dbReference type="OrthoDB" id="10659768at2759"/>
<dbReference type="Proteomes" id="UP001149090">
    <property type="component" value="Unassembled WGS sequence"/>
</dbReference>
<accession>A0A9Q0LPK3</accession>
<proteinExistence type="predicted"/>
<feature type="compositionally biased region" description="Basic residues" evidence="1">
    <location>
        <begin position="239"/>
        <end position="248"/>
    </location>
</feature>
<comment type="caution">
    <text evidence="3">The sequence shown here is derived from an EMBL/GenBank/DDBJ whole genome shotgun (WGS) entry which is preliminary data.</text>
</comment>
<dbReference type="Pfam" id="PF13426">
    <property type="entry name" value="PAS_9"/>
    <property type="match status" value="1"/>
</dbReference>
<evidence type="ECO:0000256" key="1">
    <source>
        <dbReference type="SAM" id="MobiDB-lite"/>
    </source>
</evidence>
<evidence type="ECO:0000313" key="4">
    <source>
        <dbReference type="Proteomes" id="UP001149090"/>
    </source>
</evidence>
<evidence type="ECO:0000313" key="3">
    <source>
        <dbReference type="EMBL" id="KAJ5076204.1"/>
    </source>
</evidence>
<sequence>MGNVNSAKKKISKREIKEYKRRVSRCSESILLVDDKANFIRANRAAIKMFKAKSKKDVLSRGPAGLAGPYQPAFKMPTKQATDLILRNAFESPDGFYDFDFLHIDLDGKEFWCHVWLTPINWDGKMVLQGYTRPVSGPGVTKAFDLGEEASFFVKPIAEKMLQAKSKTETDSQTDSFIGDDFKSTTEFSDTEYSSKISGHSPKNSENPTKESERSLRESQKSKREERSNRDQENFPKESKKKNAKSKKAQRDTTTNFSNIILFEADENTVQIQNRIDKIKTVVRSHDNPVLEKTVVQELNEIKKIFNESTQILQKHISQLADKLQKERNQNQEKYSQLELHLQKSLSKTQEAQNGYETLFNKMKVIEELFDDKLAQILHPQFEKQN</sequence>
<keyword evidence="3" id="KW-0808">Transferase</keyword>
<name>A0A9Q0LPK3_ANAIG</name>
<dbReference type="Gene3D" id="3.30.450.20">
    <property type="entry name" value="PAS domain"/>
    <property type="match status" value="1"/>
</dbReference>
<dbReference type="InterPro" id="IPR000014">
    <property type="entry name" value="PAS"/>
</dbReference>
<dbReference type="GO" id="GO:0016301">
    <property type="term" value="F:kinase activity"/>
    <property type="evidence" value="ECO:0007669"/>
    <property type="project" value="UniProtKB-KW"/>
</dbReference>
<feature type="region of interest" description="Disordered" evidence="1">
    <location>
        <begin position="191"/>
        <end position="252"/>
    </location>
</feature>
<dbReference type="EMBL" id="JAPDFW010000062">
    <property type="protein sequence ID" value="KAJ5076204.1"/>
    <property type="molecule type" value="Genomic_DNA"/>
</dbReference>
<dbReference type="AlphaFoldDB" id="A0A9Q0LPK3"/>
<feature type="region of interest" description="Disordered" evidence="1">
    <location>
        <begin position="164"/>
        <end position="183"/>
    </location>
</feature>
<dbReference type="SUPFAM" id="SSF55785">
    <property type="entry name" value="PYP-like sensor domain (PAS domain)"/>
    <property type="match status" value="1"/>
</dbReference>
<keyword evidence="4" id="KW-1185">Reference proteome</keyword>
<feature type="compositionally biased region" description="Polar residues" evidence="1">
    <location>
        <begin position="191"/>
        <end position="207"/>
    </location>
</feature>
<protein>
    <submittedName>
        <fullName evidence="3">Protein kinase pkn/prk1 effector</fullName>
    </submittedName>
</protein>
<feature type="compositionally biased region" description="Basic and acidic residues" evidence="1">
    <location>
        <begin position="208"/>
        <end position="238"/>
    </location>
</feature>
<dbReference type="InterPro" id="IPR035965">
    <property type="entry name" value="PAS-like_dom_sf"/>
</dbReference>
<evidence type="ECO:0000259" key="2">
    <source>
        <dbReference type="Pfam" id="PF13426"/>
    </source>
</evidence>